<evidence type="ECO:0000313" key="4">
    <source>
        <dbReference type="EMBL" id="CAB4221576.1"/>
    </source>
</evidence>
<evidence type="ECO:0000313" key="2">
    <source>
        <dbReference type="EMBL" id="CAB4165528.1"/>
    </source>
</evidence>
<name>A0A6J5NVW2_9CAUD</name>
<dbReference type="EMBL" id="LR797099">
    <property type="protein sequence ID" value="CAB4186820.1"/>
    <property type="molecule type" value="Genomic_DNA"/>
</dbReference>
<evidence type="ECO:0000313" key="3">
    <source>
        <dbReference type="EMBL" id="CAB4186820.1"/>
    </source>
</evidence>
<dbReference type="EMBL" id="LR796776">
    <property type="protein sequence ID" value="CAB4165528.1"/>
    <property type="molecule type" value="Genomic_DNA"/>
</dbReference>
<sequence length="79" mass="9543">MKHMVKQLDYLDGFKKATWLIITPAQYSEWKKQYTFDGLKNISPGRSFCNYFDIVDNVLLFIKEWPVCEEHIKLNYVRH</sequence>
<evidence type="ECO:0000313" key="1">
    <source>
        <dbReference type="EMBL" id="CAB4163810.1"/>
    </source>
</evidence>
<dbReference type="EMBL" id="LR797502">
    <property type="protein sequence ID" value="CAB4221576.1"/>
    <property type="molecule type" value="Genomic_DNA"/>
</dbReference>
<protein>
    <submittedName>
        <fullName evidence="1">Uncharacterized protein</fullName>
    </submittedName>
</protein>
<accession>A0A6J5NVW2</accession>
<dbReference type="EMBL" id="LR796758">
    <property type="protein sequence ID" value="CAB4163810.1"/>
    <property type="molecule type" value="Genomic_DNA"/>
</dbReference>
<reference evidence="1" key="1">
    <citation type="submission" date="2020-04" db="EMBL/GenBank/DDBJ databases">
        <authorList>
            <person name="Chiriac C."/>
            <person name="Salcher M."/>
            <person name="Ghai R."/>
            <person name="Kavagutti S V."/>
        </authorList>
    </citation>
    <scope>NUCLEOTIDE SEQUENCE</scope>
</reference>
<gene>
    <name evidence="3" type="ORF">UFOVP1146_166</name>
    <name evidence="4" type="ORF">UFOVP1638_399</name>
    <name evidence="1" type="ORF">UFOVP812_79</name>
    <name evidence="2" type="ORF">UFOVP818_64</name>
</gene>
<organism evidence="1">
    <name type="scientific">uncultured Caudovirales phage</name>
    <dbReference type="NCBI Taxonomy" id="2100421"/>
    <lineage>
        <taxon>Viruses</taxon>
        <taxon>Duplodnaviria</taxon>
        <taxon>Heunggongvirae</taxon>
        <taxon>Uroviricota</taxon>
        <taxon>Caudoviricetes</taxon>
        <taxon>Peduoviridae</taxon>
        <taxon>Maltschvirus</taxon>
        <taxon>Maltschvirus maltsch</taxon>
    </lineage>
</organism>
<proteinExistence type="predicted"/>